<reference evidence="1 2" key="1">
    <citation type="submission" date="2017-11" db="EMBL/GenBank/DDBJ databases">
        <title>Comparative genomic analysis of Holospora spp., intranuclear symbionts of paramecia.</title>
        <authorList>
            <person name="Garushyants S.K."/>
            <person name="Beliavskaya A."/>
            <person name="Malko D.B."/>
            <person name="Logacheva M.D."/>
            <person name="Rautian M.S."/>
            <person name="Gelfand M.S."/>
        </authorList>
    </citation>
    <scope>NUCLEOTIDE SEQUENCE [LARGE SCALE GENOMIC DNA]</scope>
    <source>
        <strain evidence="2">02AZ16</strain>
    </source>
</reference>
<proteinExistence type="predicted"/>
<comment type="caution">
    <text evidence="1">The sequence shown here is derived from an EMBL/GenBank/DDBJ whole genome shotgun (WGS) entry which is preliminary data.</text>
</comment>
<gene>
    <name evidence="1" type="ORF">HCUR_00543</name>
</gene>
<evidence type="ECO:0000313" key="2">
    <source>
        <dbReference type="Proteomes" id="UP000239425"/>
    </source>
</evidence>
<dbReference type="EMBL" id="PHHC01000079">
    <property type="protein sequence ID" value="PPE04008.1"/>
    <property type="molecule type" value="Genomic_DNA"/>
</dbReference>
<sequence>MHYPFMKNLKLNHICIVFFVGIFILEECVHAVSHGQEPNPQTLGGRYAQFFSSFSSTFQF</sequence>
<dbReference type="Proteomes" id="UP000239425">
    <property type="component" value="Unassembled WGS sequence"/>
</dbReference>
<accession>A0A2S5R9L6</accession>
<protein>
    <submittedName>
        <fullName evidence="1">Uncharacterized protein</fullName>
    </submittedName>
</protein>
<name>A0A2S5R9L6_9PROT</name>
<keyword evidence="2" id="KW-1185">Reference proteome</keyword>
<evidence type="ECO:0000313" key="1">
    <source>
        <dbReference type="EMBL" id="PPE04008.1"/>
    </source>
</evidence>
<organism evidence="1 2">
    <name type="scientific">Holospora curviuscula</name>
    <dbReference type="NCBI Taxonomy" id="1082868"/>
    <lineage>
        <taxon>Bacteria</taxon>
        <taxon>Pseudomonadati</taxon>
        <taxon>Pseudomonadota</taxon>
        <taxon>Alphaproteobacteria</taxon>
        <taxon>Holosporales</taxon>
        <taxon>Holosporaceae</taxon>
        <taxon>Holospora</taxon>
    </lineage>
</organism>
<dbReference type="AlphaFoldDB" id="A0A2S5R9L6"/>